<feature type="transmembrane region" description="Helical" evidence="2">
    <location>
        <begin position="81"/>
        <end position="103"/>
    </location>
</feature>
<evidence type="ECO:0000313" key="3">
    <source>
        <dbReference type="EMBL" id="MFC5729163.1"/>
    </source>
</evidence>
<keyword evidence="2" id="KW-0812">Transmembrane</keyword>
<keyword evidence="2" id="KW-1133">Transmembrane helix</keyword>
<feature type="region of interest" description="Disordered" evidence="1">
    <location>
        <begin position="1"/>
        <end position="26"/>
    </location>
</feature>
<proteinExistence type="predicted"/>
<organism evidence="3 4">
    <name type="scientific">Nocardioides vastitatis</name>
    <dbReference type="NCBI Taxonomy" id="2568655"/>
    <lineage>
        <taxon>Bacteria</taxon>
        <taxon>Bacillati</taxon>
        <taxon>Actinomycetota</taxon>
        <taxon>Actinomycetes</taxon>
        <taxon>Propionibacteriales</taxon>
        <taxon>Nocardioidaceae</taxon>
        <taxon>Nocardioides</taxon>
    </lineage>
</organism>
<protein>
    <recommendedName>
        <fullName evidence="5">DUF485 domain-containing protein</fullName>
    </recommendedName>
</protein>
<evidence type="ECO:0000256" key="2">
    <source>
        <dbReference type="SAM" id="Phobius"/>
    </source>
</evidence>
<dbReference type="RefSeq" id="WP_136436612.1">
    <property type="nucleotide sequence ID" value="NZ_JBHSNS010000003.1"/>
</dbReference>
<evidence type="ECO:0008006" key="5">
    <source>
        <dbReference type="Google" id="ProtNLM"/>
    </source>
</evidence>
<feature type="transmembrane region" description="Helical" evidence="2">
    <location>
        <begin position="47"/>
        <end position="69"/>
    </location>
</feature>
<reference evidence="4" key="1">
    <citation type="journal article" date="2019" name="Int. J. Syst. Evol. Microbiol.">
        <title>The Global Catalogue of Microorganisms (GCM) 10K type strain sequencing project: providing services to taxonomists for standard genome sequencing and annotation.</title>
        <authorList>
            <consortium name="The Broad Institute Genomics Platform"/>
            <consortium name="The Broad Institute Genome Sequencing Center for Infectious Disease"/>
            <person name="Wu L."/>
            <person name="Ma J."/>
        </authorList>
    </citation>
    <scope>NUCLEOTIDE SEQUENCE [LARGE SCALE GENOMIC DNA]</scope>
    <source>
        <strain evidence="4">YIM 94188</strain>
    </source>
</reference>
<evidence type="ECO:0000256" key="1">
    <source>
        <dbReference type="SAM" id="MobiDB-lite"/>
    </source>
</evidence>
<gene>
    <name evidence="3" type="ORF">ACFPQB_09550</name>
</gene>
<accession>A0ABW0ZFX9</accession>
<name>A0ABW0ZFX9_9ACTN</name>
<keyword evidence="2" id="KW-0472">Membrane</keyword>
<dbReference type="Proteomes" id="UP001596072">
    <property type="component" value="Unassembled WGS sequence"/>
</dbReference>
<sequence length="127" mass="14058">MSERVRVTGPPRRHAAARPGSRLGDVHEQTPLGDVYLRSLLSEQLGLAGRVLAAVALTLGLLPLLFHLAPDLAHIDVLGLPLAWVLLGVAVHPFLLWLGWRYVRRVERNERYFADLVGTDTGPHPEH</sequence>
<evidence type="ECO:0000313" key="4">
    <source>
        <dbReference type="Proteomes" id="UP001596072"/>
    </source>
</evidence>
<keyword evidence="4" id="KW-1185">Reference proteome</keyword>
<dbReference type="EMBL" id="JBHSNS010000003">
    <property type="protein sequence ID" value="MFC5729163.1"/>
    <property type="molecule type" value="Genomic_DNA"/>
</dbReference>
<comment type="caution">
    <text evidence="3">The sequence shown here is derived from an EMBL/GenBank/DDBJ whole genome shotgun (WGS) entry which is preliminary data.</text>
</comment>